<evidence type="ECO:0000313" key="1">
    <source>
        <dbReference type="EMBL" id="GLH94910.1"/>
    </source>
</evidence>
<dbReference type="RefSeq" id="WP_281891752.1">
    <property type="nucleotide sequence ID" value="NZ_BSDI01000001.1"/>
</dbReference>
<protein>
    <submittedName>
        <fullName evidence="1">Terminase</fullName>
    </submittedName>
</protein>
<proteinExistence type="predicted"/>
<keyword evidence="2" id="KW-1185">Reference proteome</keyword>
<reference evidence="1" key="1">
    <citation type="submission" date="2022-12" db="EMBL/GenBank/DDBJ databases">
        <title>New Phytohabitans aurantiacus sp. RD004123 nov., an actinomycete isolated from soil.</title>
        <authorList>
            <person name="Triningsih D.W."/>
            <person name="Harunari E."/>
            <person name="Igarashi Y."/>
        </authorList>
    </citation>
    <scope>NUCLEOTIDE SEQUENCE</scope>
    <source>
        <strain evidence="1">RD004123</strain>
    </source>
</reference>
<dbReference type="Proteomes" id="UP001144280">
    <property type="component" value="Unassembled WGS sequence"/>
</dbReference>
<accession>A0ABQ5QL33</accession>
<sequence>MTSTVDQHFELLPGYYRDKWRGTGAWCTLPWPDDLADLPPSIGPQVIAWAEWRSYEQTGEPGLIHYLTGEPWRFTPGQRRFLHLWYAYDPLTGRWLWRRAVKRGAKGTGKDPFGAAMCDCEFVGPTLLVQRDGRWVGERHRMPLVQIASNSEAQSKDMMRIANALLPQETRDFYSIDCGETRTVLKDTGGGRMEILTASEKTAEGDPATFVGLNESHHMTESSGGHKVAAVARRNVGKSPAHLQARLCEFTNAHQQGSESEAERSFEAWQKQVSGKAKKRDILYDSIEAPPNTDLYDDESRMAGLRAAYMDAPWADLERLGDEMIDPSTSVADSIRFYLNGLATAEDAWVDPRVFDDLAKPAFVVGDKEQVAMFLDCSKSSDATGLVGCRLSDGHVFTLGMWQRPHGERGKGWLAPRHEVDAVVRAAVERYRVVWFGVDPSPARDDEDEHLYWMPTIDGWHRDFHRKLPVWATPGAKGHSVLYDMRIRTTGGVQRNQQFTEAAGQTAKDIDEHRTLTHDGDAGLRMHVHNARRRPNPWGVSLGKITRDSTKLVDLAVCMVGARMGRRIALNSGKVRQKRSGKAVF</sequence>
<comment type="caution">
    <text evidence="1">The sequence shown here is derived from an EMBL/GenBank/DDBJ whole genome shotgun (WGS) entry which is preliminary data.</text>
</comment>
<name>A0ABQ5QL33_9ACTN</name>
<gene>
    <name evidence="1" type="primary">terL</name>
    <name evidence="1" type="ORF">Pa4123_01820</name>
</gene>
<dbReference type="EMBL" id="BSDI01000001">
    <property type="protein sequence ID" value="GLH94910.1"/>
    <property type="molecule type" value="Genomic_DNA"/>
</dbReference>
<organism evidence="1 2">
    <name type="scientific">Phytohabitans aurantiacus</name>
    <dbReference type="NCBI Taxonomy" id="3016789"/>
    <lineage>
        <taxon>Bacteria</taxon>
        <taxon>Bacillati</taxon>
        <taxon>Actinomycetota</taxon>
        <taxon>Actinomycetes</taxon>
        <taxon>Micromonosporales</taxon>
        <taxon>Micromonosporaceae</taxon>
    </lineage>
</organism>
<evidence type="ECO:0000313" key="2">
    <source>
        <dbReference type="Proteomes" id="UP001144280"/>
    </source>
</evidence>